<protein>
    <submittedName>
        <fullName evidence="1">Uncharacterized protein</fullName>
    </submittedName>
</protein>
<gene>
    <name evidence="1" type="ORF">LF65_05676</name>
</gene>
<dbReference type="STRING" id="1520.LF65_05676"/>
<evidence type="ECO:0000313" key="2">
    <source>
        <dbReference type="Proteomes" id="UP000031866"/>
    </source>
</evidence>
<dbReference type="Proteomes" id="UP000031866">
    <property type="component" value="Chromosome"/>
</dbReference>
<sequence>MYNQLEHLNCRGEETREAIVREYNLKLLIYAKLLNGRTKHSDARDTLTNEYYEFLCTSKTDENITKLITCGSGAGRHLIGLANLENPHIFNPLIGEGNGDHVGGGNGTNTSNRTWDPLAKELYNAIRWLICCWDTIPYGKLLAIKNGLEDYPYREPFASKIVSVNNIIRKDKRGRTLTKMIDELRVNNNIRNYNFDLINSILKEMNISSFF</sequence>
<proteinExistence type="predicted"/>
<dbReference type="KEGG" id="cbei:LF65_05676"/>
<dbReference type="OrthoDB" id="2051438at2"/>
<organism evidence="1 2">
    <name type="scientific">Clostridium beijerinckii</name>
    <name type="common">Clostridium MP</name>
    <dbReference type="NCBI Taxonomy" id="1520"/>
    <lineage>
        <taxon>Bacteria</taxon>
        <taxon>Bacillati</taxon>
        <taxon>Bacillota</taxon>
        <taxon>Clostridia</taxon>
        <taxon>Eubacteriales</taxon>
        <taxon>Clostridiaceae</taxon>
        <taxon>Clostridium</taxon>
    </lineage>
</organism>
<accession>A0A0B5QW68</accession>
<name>A0A0B5QW68_CLOBE</name>
<dbReference type="AlphaFoldDB" id="A0A0B5QW68"/>
<dbReference type="EMBL" id="CP010086">
    <property type="protein sequence ID" value="AJH02183.1"/>
    <property type="molecule type" value="Genomic_DNA"/>
</dbReference>
<reference evidence="2" key="1">
    <citation type="submission" date="2014-12" db="EMBL/GenBank/DDBJ databases">
        <title>Genome sequence of Clostridium beijerinckii strain 59B.</title>
        <authorList>
            <person name="Little G.T."/>
            <person name="Minton N.P."/>
        </authorList>
    </citation>
    <scope>NUCLEOTIDE SEQUENCE [LARGE SCALE GENOMIC DNA]</scope>
    <source>
        <strain evidence="2">59B</strain>
    </source>
</reference>
<evidence type="ECO:0000313" key="1">
    <source>
        <dbReference type="EMBL" id="AJH02183.1"/>
    </source>
</evidence>
<dbReference type="RefSeq" id="WP_041900683.1">
    <property type="nucleotide sequence ID" value="NZ_CP010086.2"/>
</dbReference>